<reference evidence="1" key="2">
    <citation type="journal article" date="2000" name="Genome Res.">
        <title>Normalization and subtraction of cap-trapper-selected cDNAs to prepare full-length cDNA libraries for rapid discovery of new genes.</title>
        <authorList>
            <person name="Carninci P."/>
            <person name="Shibata Y."/>
            <person name="Hayatsu N."/>
            <person name="Sugahara Y."/>
            <person name="Shibata K."/>
            <person name="Itoh M."/>
            <person name="Konno H."/>
            <person name="Okazaki Y."/>
            <person name="Muramatsu M."/>
            <person name="Hayashizaki Y."/>
        </authorList>
    </citation>
    <scope>NUCLEOTIDE SEQUENCE</scope>
    <source>
        <strain evidence="1">C57BL/6J</strain>
        <tissue evidence="1">Diencephalon</tissue>
    </source>
</reference>
<reference evidence="1" key="8">
    <citation type="journal article" date="2005" name="Science">
        <title>Antisense Transcription in the Mammalian Transcriptome.</title>
        <authorList>
            <consortium name="RIKEN Genome Exploration Research Group and Genome Science Group (Genome Network Project Core Group) and the FANTOM Consortium"/>
        </authorList>
    </citation>
    <scope>NUCLEOTIDE SEQUENCE</scope>
    <source>
        <strain evidence="1">C57BL/6J</strain>
        <tissue evidence="1">Diencephalon</tissue>
    </source>
</reference>
<dbReference type="EMBL" id="AK144456">
    <property type="protein sequence ID" value="BAE25899.1"/>
    <property type="molecule type" value="mRNA"/>
</dbReference>
<reference evidence="1" key="3">
    <citation type="journal article" date="2000" name="Genome Res.">
        <title>RIKEN integrated sequence analysis (RISA) system--384-format sequencing pipeline with 384 multicapillary sequencer.</title>
        <authorList>
            <person name="Shibata K."/>
            <person name="Itoh M."/>
            <person name="Aizawa K."/>
            <person name="Nagaoka S."/>
            <person name="Sasaki N."/>
            <person name="Carninci P."/>
            <person name="Konno H."/>
            <person name="Akiyama J."/>
            <person name="Nishi K."/>
            <person name="Kitsunai T."/>
            <person name="Tashiro H."/>
            <person name="Itoh M."/>
            <person name="Sumi N."/>
            <person name="Ishii Y."/>
            <person name="Nakamura S."/>
            <person name="Hazama M."/>
            <person name="Nishine T."/>
            <person name="Harada A."/>
            <person name="Yamamoto R."/>
            <person name="Matsumoto H."/>
            <person name="Sakaguchi S."/>
            <person name="Ikegami T."/>
            <person name="Kashiwagi K."/>
            <person name="Fujiwake S."/>
            <person name="Inoue K."/>
            <person name="Togawa Y."/>
            <person name="Izawa M."/>
            <person name="Ohara E."/>
            <person name="Watahiki M."/>
            <person name="Yoneda Y."/>
            <person name="Ishikawa T."/>
            <person name="Ozawa K."/>
            <person name="Tanaka T."/>
            <person name="Matsuura S."/>
            <person name="Kawai J."/>
            <person name="Okazaki Y."/>
            <person name="Muramatsu M."/>
            <person name="Inoue Y."/>
            <person name="Kira A."/>
            <person name="Hayashizaki Y."/>
        </authorList>
    </citation>
    <scope>NUCLEOTIDE SEQUENCE</scope>
    <source>
        <strain evidence="1">C57BL/6J</strain>
        <tissue evidence="1">Diencephalon</tissue>
    </source>
</reference>
<gene>
    <name evidence="2" type="primary">Gm19703</name>
</gene>
<dbReference type="AGR" id="MGI:5011888"/>
<accession>Q3UN48</accession>
<reference evidence="1" key="1">
    <citation type="journal article" date="1999" name="Methods Enzymol.">
        <title>High-efficiency full-length cDNA cloning.</title>
        <authorList>
            <person name="Carninci P."/>
            <person name="Hayashizaki Y."/>
        </authorList>
    </citation>
    <scope>NUCLEOTIDE SEQUENCE</scope>
    <source>
        <strain evidence="1">C57BL/6J</strain>
        <tissue evidence="1">Diencephalon</tissue>
    </source>
</reference>
<organism evidence="1">
    <name type="scientific">Mus musculus</name>
    <name type="common">Mouse</name>
    <dbReference type="NCBI Taxonomy" id="10090"/>
    <lineage>
        <taxon>Eukaryota</taxon>
        <taxon>Metazoa</taxon>
        <taxon>Chordata</taxon>
        <taxon>Craniata</taxon>
        <taxon>Vertebrata</taxon>
        <taxon>Euteleostomi</taxon>
        <taxon>Mammalia</taxon>
        <taxon>Eutheria</taxon>
        <taxon>Euarchontoglires</taxon>
        <taxon>Glires</taxon>
        <taxon>Rodentia</taxon>
        <taxon>Myomorpha</taxon>
        <taxon>Muroidea</taxon>
        <taxon>Muridae</taxon>
        <taxon>Murinae</taxon>
        <taxon>Mus</taxon>
        <taxon>Mus</taxon>
    </lineage>
</organism>
<dbReference type="MGI" id="MGI:5011888">
    <property type="gene designation" value="Gm19703"/>
</dbReference>
<reference evidence="1" key="7">
    <citation type="journal article" date="2005" name="Science">
        <title>The Transcriptional Landscape of the Mammalian Genome.</title>
        <authorList>
            <consortium name="The FANTOM Consortium"/>
            <consortium name="Riken Genome Exploration Research Group and Genome Science Group (Genome Network Project Core Group)"/>
        </authorList>
    </citation>
    <scope>NUCLEOTIDE SEQUENCE</scope>
    <source>
        <strain evidence="1">C57BL/6J</strain>
        <tissue evidence="1">Diencephalon</tissue>
    </source>
</reference>
<name>Q3UN48_MOUSE</name>
<reference evidence="1" key="4">
    <citation type="journal article" date="2001" name="Nature">
        <title>Functional annotation of a full-length mouse cDNA collection.</title>
        <authorList>
            <consortium name="The RIKEN Genome Exploration Research Group Phase II Team and the FANTOM Consortium"/>
        </authorList>
    </citation>
    <scope>NUCLEOTIDE SEQUENCE</scope>
    <source>
        <strain evidence="1">C57BL/6J</strain>
        <tissue evidence="1">Diencephalon</tissue>
    </source>
</reference>
<evidence type="ECO:0000313" key="2">
    <source>
        <dbReference type="MGI" id="MGI:5011888"/>
    </source>
</evidence>
<evidence type="ECO:0000313" key="1">
    <source>
        <dbReference type="EMBL" id="BAE25899.1"/>
    </source>
</evidence>
<reference evidence="1" key="6">
    <citation type="submission" date="2004-03" db="EMBL/GenBank/DDBJ databases">
        <authorList>
            <person name="Arakawa T."/>
            <person name="Carninci P."/>
            <person name="Fukuda S."/>
            <person name="Hashizume W."/>
            <person name="Hayashida K."/>
            <person name="Hori F."/>
            <person name="Iida J."/>
            <person name="Imamura K."/>
            <person name="Imotani K."/>
            <person name="Itoh M."/>
            <person name="Kanagawa S."/>
            <person name="Kawai J."/>
            <person name="Kojima M."/>
            <person name="Konno H."/>
            <person name="Murata M."/>
            <person name="Nakamura M."/>
            <person name="Ninomiya N."/>
            <person name="Nishiyori H."/>
            <person name="Nomura K."/>
            <person name="Ohno M."/>
            <person name="Sakazume N."/>
            <person name="Sano H."/>
            <person name="Sasaki D."/>
            <person name="Shibata K."/>
            <person name="Shiraki T."/>
            <person name="Tagami M."/>
            <person name="Tagami Y."/>
            <person name="Waki K."/>
            <person name="Watahiki A."/>
            <person name="Muramatsu M."/>
            <person name="Hayashizaki Y."/>
        </authorList>
    </citation>
    <scope>NUCLEOTIDE SEQUENCE</scope>
    <source>
        <strain evidence="1">C57BL/6J</strain>
        <tissue evidence="1">Diencephalon</tissue>
    </source>
</reference>
<reference evidence="1" key="5">
    <citation type="journal article" date="2002" name="Nature">
        <title>Analysis of the mouse transcriptome based on functional annotation of 60,770 full-length cDNAs.</title>
        <authorList>
            <consortium name="The FANTOM Consortium and the RIKEN Genome Exploration Research Group Phase I and II Team"/>
        </authorList>
    </citation>
    <scope>NUCLEOTIDE SEQUENCE</scope>
    <source>
        <strain evidence="1">C57BL/6J</strain>
        <tissue evidence="1">Diencephalon</tissue>
    </source>
</reference>
<proteinExistence type="evidence at transcript level"/>
<protein>
    <submittedName>
        <fullName evidence="1">Uncharacterized protein</fullName>
    </submittedName>
</protein>
<dbReference type="AlphaFoldDB" id="Q3UN48"/>
<sequence length="113" mass="12900">METIEEYITVAPSSFRNEFSWFCFTFVPQPLLDYFESKPWSFSIPSVCVCFGGEELLNRPVLSMQKAVSIARSRCRDRQAAAEPPPAAYHCSHTVFSSGQIPVAFKERLFSFF</sequence>